<reference evidence="11 12" key="1">
    <citation type="submission" date="2018-08" db="EMBL/GenBank/DDBJ databases">
        <title>A genome reference for cultivated species of the human gut microbiota.</title>
        <authorList>
            <person name="Zou Y."/>
            <person name="Xue W."/>
            <person name="Luo G."/>
        </authorList>
    </citation>
    <scope>NUCLEOTIDE SEQUENCE [LARGE SCALE GENOMIC DNA]</scope>
    <source>
        <strain evidence="9 11">AF14-6AC</strain>
        <strain evidence="10 12">OF03-11</strain>
    </source>
</reference>
<dbReference type="CDD" id="cd03768">
    <property type="entry name" value="SR_ResInv"/>
    <property type="match status" value="1"/>
</dbReference>
<evidence type="ECO:0000256" key="6">
    <source>
        <dbReference type="PIRSR" id="PIRSR606118-50"/>
    </source>
</evidence>
<dbReference type="InterPro" id="IPR006119">
    <property type="entry name" value="Resolv_N"/>
</dbReference>
<keyword evidence="2" id="KW-0229">DNA integration</keyword>
<dbReference type="EMBL" id="QSCO01000005">
    <property type="protein sequence ID" value="RGY08339.1"/>
    <property type="molecule type" value="Genomic_DNA"/>
</dbReference>
<sequence>MTIINKEFQGRIIGYARVSTRDQNLDMQLDVLQRQDCVQIFCEKISGVKKRPELEHCLSLLREGDVLVVYKLDRLARSLSEIVRICSELESKNIRIRSVKDNIDTTDYMGKFTMHIFAALAEFERNVIMERTREGREAARKRGKKFGRPQGLNPETQQKVKKAALLYQKGFAVKQICQQIEIKSKSTLYKYLQLENIPLRSFSKN</sequence>
<dbReference type="Pfam" id="PF02796">
    <property type="entry name" value="HTH_7"/>
    <property type="match status" value="1"/>
</dbReference>
<comment type="caution">
    <text evidence="10">The sequence shown here is derived from an EMBL/GenBank/DDBJ whole genome shotgun (WGS) entry which is preliminary data.</text>
</comment>
<dbReference type="InterPro" id="IPR050639">
    <property type="entry name" value="SSR_resolvase"/>
</dbReference>
<dbReference type="SUPFAM" id="SSF53041">
    <property type="entry name" value="Resolvase-like"/>
    <property type="match status" value="1"/>
</dbReference>
<dbReference type="GO" id="GO:0000150">
    <property type="term" value="F:DNA strand exchange activity"/>
    <property type="evidence" value="ECO:0007669"/>
    <property type="project" value="UniProtKB-KW"/>
</dbReference>
<protein>
    <submittedName>
        <fullName evidence="10">Recombinase family protein</fullName>
    </submittedName>
</protein>
<dbReference type="EMBL" id="QRYW01000063">
    <property type="protein sequence ID" value="RGV17952.1"/>
    <property type="molecule type" value="Genomic_DNA"/>
</dbReference>
<evidence type="ECO:0000256" key="3">
    <source>
        <dbReference type="ARBA" id="ARBA00023100"/>
    </source>
</evidence>
<dbReference type="PANTHER" id="PTHR30461:SF2">
    <property type="entry name" value="SERINE RECOMBINASE PINE-RELATED"/>
    <property type="match status" value="1"/>
</dbReference>
<keyword evidence="5" id="KW-0233">DNA recombination</keyword>
<evidence type="ECO:0000256" key="2">
    <source>
        <dbReference type="ARBA" id="ARBA00022908"/>
    </source>
</evidence>
<dbReference type="Proteomes" id="UP000284434">
    <property type="component" value="Unassembled WGS sequence"/>
</dbReference>
<dbReference type="GO" id="GO:0003677">
    <property type="term" value="F:DNA binding"/>
    <property type="evidence" value="ECO:0007669"/>
    <property type="project" value="UniProtKB-KW"/>
</dbReference>
<dbReference type="PANTHER" id="PTHR30461">
    <property type="entry name" value="DNA-INVERTASE FROM LAMBDOID PROPHAGE"/>
    <property type="match status" value="1"/>
</dbReference>
<evidence type="ECO:0000256" key="1">
    <source>
        <dbReference type="ARBA" id="ARBA00009913"/>
    </source>
</evidence>
<evidence type="ECO:0000313" key="12">
    <source>
        <dbReference type="Proteomes" id="UP000284434"/>
    </source>
</evidence>
<proteinExistence type="inferred from homology"/>
<dbReference type="RefSeq" id="WP_095074717.1">
    <property type="nucleotide sequence ID" value="NZ_JABWDG010000086.1"/>
</dbReference>
<dbReference type="FunFam" id="3.40.50.1390:FF:000001">
    <property type="entry name" value="DNA recombinase"/>
    <property type="match status" value="1"/>
</dbReference>
<gene>
    <name evidence="9" type="ORF">DWW24_20465</name>
    <name evidence="10" type="ORF">DXA53_04675</name>
</gene>
<dbReference type="SMART" id="SM00857">
    <property type="entry name" value="Resolvase"/>
    <property type="match status" value="1"/>
</dbReference>
<feature type="active site" description="O-(5'-phospho-DNA)-serine intermediate" evidence="6 7">
    <location>
        <position position="19"/>
    </location>
</feature>
<evidence type="ECO:0000313" key="9">
    <source>
        <dbReference type="EMBL" id="RGV17952.1"/>
    </source>
</evidence>
<evidence type="ECO:0000313" key="11">
    <source>
        <dbReference type="Proteomes" id="UP000283426"/>
    </source>
</evidence>
<comment type="similarity">
    <text evidence="1">Belongs to the site-specific recombinase resolvase family.</text>
</comment>
<dbReference type="InterPro" id="IPR006118">
    <property type="entry name" value="Recombinase_CS"/>
</dbReference>
<dbReference type="InterPro" id="IPR036162">
    <property type="entry name" value="Resolvase-like_N_sf"/>
</dbReference>
<dbReference type="Pfam" id="PF00239">
    <property type="entry name" value="Resolvase"/>
    <property type="match status" value="1"/>
</dbReference>
<accession>A0A413IEB2</accession>
<name>A0A413IEB2_9BACT</name>
<dbReference type="PROSITE" id="PS00397">
    <property type="entry name" value="RECOMBINASES_1"/>
    <property type="match status" value="1"/>
</dbReference>
<evidence type="ECO:0000256" key="5">
    <source>
        <dbReference type="ARBA" id="ARBA00023172"/>
    </source>
</evidence>
<dbReference type="PROSITE" id="PS00398">
    <property type="entry name" value="RECOMBINASES_2"/>
    <property type="match status" value="1"/>
</dbReference>
<dbReference type="Gene3D" id="1.10.10.60">
    <property type="entry name" value="Homeodomain-like"/>
    <property type="match status" value="1"/>
</dbReference>
<dbReference type="Gene3D" id="3.40.50.1390">
    <property type="entry name" value="Resolvase, N-terminal catalytic domain"/>
    <property type="match status" value="1"/>
</dbReference>
<dbReference type="GO" id="GO:0015074">
    <property type="term" value="P:DNA integration"/>
    <property type="evidence" value="ECO:0007669"/>
    <property type="project" value="UniProtKB-KW"/>
</dbReference>
<evidence type="ECO:0000313" key="10">
    <source>
        <dbReference type="EMBL" id="RGY08339.1"/>
    </source>
</evidence>
<evidence type="ECO:0000256" key="7">
    <source>
        <dbReference type="PROSITE-ProRule" id="PRU10137"/>
    </source>
</evidence>
<dbReference type="AlphaFoldDB" id="A0A413IEB2"/>
<dbReference type="PROSITE" id="PS51736">
    <property type="entry name" value="RECOMBINASES_3"/>
    <property type="match status" value="1"/>
</dbReference>
<dbReference type="GeneID" id="61276213"/>
<dbReference type="Proteomes" id="UP000283426">
    <property type="component" value="Unassembled WGS sequence"/>
</dbReference>
<keyword evidence="4" id="KW-0238">DNA-binding</keyword>
<evidence type="ECO:0000256" key="4">
    <source>
        <dbReference type="ARBA" id="ARBA00023125"/>
    </source>
</evidence>
<keyword evidence="3" id="KW-0230">DNA invertase</keyword>
<organism evidence="10 12">
    <name type="scientific">Odoribacter splanchnicus</name>
    <dbReference type="NCBI Taxonomy" id="28118"/>
    <lineage>
        <taxon>Bacteria</taxon>
        <taxon>Pseudomonadati</taxon>
        <taxon>Bacteroidota</taxon>
        <taxon>Bacteroidia</taxon>
        <taxon>Bacteroidales</taxon>
        <taxon>Odoribacteraceae</taxon>
        <taxon>Odoribacter</taxon>
    </lineage>
</organism>
<dbReference type="InterPro" id="IPR006120">
    <property type="entry name" value="Resolvase_HTH_dom"/>
</dbReference>
<feature type="domain" description="Resolvase/invertase-type recombinase catalytic" evidence="8">
    <location>
        <begin position="11"/>
        <end position="143"/>
    </location>
</feature>
<evidence type="ECO:0000259" key="8">
    <source>
        <dbReference type="PROSITE" id="PS51736"/>
    </source>
</evidence>